<dbReference type="GO" id="GO:0050308">
    <property type="term" value="F:sugar-phosphatase activity"/>
    <property type="evidence" value="ECO:0007669"/>
    <property type="project" value="TreeGrafter"/>
</dbReference>
<dbReference type="CDD" id="cd07505">
    <property type="entry name" value="HAD_BPGM-like"/>
    <property type="match status" value="1"/>
</dbReference>
<dbReference type="EMBL" id="FNVU01000023">
    <property type="protein sequence ID" value="SEG91189.1"/>
    <property type="molecule type" value="Genomic_DNA"/>
</dbReference>
<dbReference type="InterPro" id="IPR006439">
    <property type="entry name" value="HAD-SF_hydro_IA"/>
</dbReference>
<dbReference type="InterPro" id="IPR023198">
    <property type="entry name" value="PGP-like_dom2"/>
</dbReference>
<dbReference type="SFLD" id="SFLDS00003">
    <property type="entry name" value="Haloacid_Dehalogenase"/>
    <property type="match status" value="1"/>
</dbReference>
<evidence type="ECO:0000313" key="2">
    <source>
        <dbReference type="Proteomes" id="UP000236754"/>
    </source>
</evidence>
<evidence type="ECO:0000313" key="1">
    <source>
        <dbReference type="EMBL" id="SEG91189.1"/>
    </source>
</evidence>
<dbReference type="Gene3D" id="1.10.150.240">
    <property type="entry name" value="Putative phosphatase, domain 2"/>
    <property type="match status" value="1"/>
</dbReference>
<dbReference type="NCBIfam" id="TIGR01509">
    <property type="entry name" value="HAD-SF-IA-v3"/>
    <property type="match status" value="1"/>
</dbReference>
<dbReference type="SFLD" id="SFLDG01129">
    <property type="entry name" value="C1.5:_HAD__Beta-PGM__Phosphata"/>
    <property type="match status" value="1"/>
</dbReference>
<protein>
    <submittedName>
        <fullName evidence="1">Haloacid dehalogenase superfamily, subfamily IA, variant 3 with third motif having DD or ED</fullName>
    </submittedName>
</protein>
<gene>
    <name evidence="1" type="ORF">SAMN05216223_12349</name>
</gene>
<dbReference type="Pfam" id="PF13419">
    <property type="entry name" value="HAD_2"/>
    <property type="match status" value="1"/>
</dbReference>
<dbReference type="RefSeq" id="WP_235032586.1">
    <property type="nucleotide sequence ID" value="NZ_FNVU01000023.1"/>
</dbReference>
<dbReference type="AlphaFoldDB" id="A0A1H6E1F6"/>
<dbReference type="SFLD" id="SFLDG01135">
    <property type="entry name" value="C1.5.6:_HAD__Beta-PGM__Phospha"/>
    <property type="match status" value="1"/>
</dbReference>
<keyword evidence="2" id="KW-1185">Reference proteome</keyword>
<accession>A0A1H6E1F6</accession>
<organism evidence="1 2">
    <name type="scientific">Actinacidiphila yanglinensis</name>
    <dbReference type="NCBI Taxonomy" id="310779"/>
    <lineage>
        <taxon>Bacteria</taxon>
        <taxon>Bacillati</taxon>
        <taxon>Actinomycetota</taxon>
        <taxon>Actinomycetes</taxon>
        <taxon>Kitasatosporales</taxon>
        <taxon>Streptomycetaceae</taxon>
        <taxon>Actinacidiphila</taxon>
    </lineage>
</organism>
<name>A0A1H6E1F6_9ACTN</name>
<dbReference type="InterPro" id="IPR036412">
    <property type="entry name" value="HAD-like_sf"/>
</dbReference>
<dbReference type="Gene3D" id="3.40.50.1000">
    <property type="entry name" value="HAD superfamily/HAD-like"/>
    <property type="match status" value="1"/>
</dbReference>
<dbReference type="PRINTS" id="PR00413">
    <property type="entry name" value="HADHALOGNASE"/>
</dbReference>
<dbReference type="Proteomes" id="UP000236754">
    <property type="component" value="Unassembled WGS sequence"/>
</dbReference>
<dbReference type="InterPro" id="IPR023214">
    <property type="entry name" value="HAD_sf"/>
</dbReference>
<dbReference type="PANTHER" id="PTHR43481">
    <property type="entry name" value="FRUCTOSE-1-PHOSPHATE PHOSPHATASE"/>
    <property type="match status" value="1"/>
</dbReference>
<sequence length="224" mass="23353">MHSRVTPVRPAAVLFDMDGTLVDTEHLWWRAVTEIADRLGYGLTDADLPDVLGRPVAHTAGYLHRTVGPAVPEAEIARELDAAFTSRVAGEVRPRPGALRLLTELREAAVPAALVTASPRRVVDLVLRTLGAHWFALTVAAEDTARTKPDPAPYLAAAARLGSAPEDCVAVEDSPLGLSSARAAGCSVVAVPSTVPIAPEPGVLVVGSLDEVDLALLTTLAAGV</sequence>
<dbReference type="InterPro" id="IPR041492">
    <property type="entry name" value="HAD_2"/>
</dbReference>
<reference evidence="1 2" key="1">
    <citation type="submission" date="2016-10" db="EMBL/GenBank/DDBJ databases">
        <authorList>
            <person name="de Groot N.N."/>
        </authorList>
    </citation>
    <scope>NUCLEOTIDE SEQUENCE [LARGE SCALE GENOMIC DNA]</scope>
    <source>
        <strain evidence="1 2">CGMCC 4.2023</strain>
    </source>
</reference>
<proteinExistence type="predicted"/>
<dbReference type="SUPFAM" id="SSF56784">
    <property type="entry name" value="HAD-like"/>
    <property type="match status" value="1"/>
</dbReference>
<dbReference type="InterPro" id="IPR051806">
    <property type="entry name" value="HAD-like_SPP"/>
</dbReference>
<dbReference type="PANTHER" id="PTHR43481:SF4">
    <property type="entry name" value="GLYCEROL-1-PHOSPHATE PHOSPHOHYDROLASE 1-RELATED"/>
    <property type="match status" value="1"/>
</dbReference>